<dbReference type="GO" id="GO:0005802">
    <property type="term" value="C:trans-Golgi network"/>
    <property type="evidence" value="ECO:0007669"/>
    <property type="project" value="TreeGrafter"/>
</dbReference>
<evidence type="ECO:0000313" key="4">
    <source>
        <dbReference type="Proteomes" id="UP001149163"/>
    </source>
</evidence>
<protein>
    <recommendedName>
        <fullName evidence="2">Trafficking protein particle complex II-specific subunit 65 IgD3 domain-containing protein</fullName>
    </recommendedName>
</protein>
<dbReference type="PANTHER" id="PTHR28159:SF1">
    <property type="entry name" value="TRAFFICKING PROTEIN PARTICLE COMPLEX II-SPECIFIC SUBUNIT 65"/>
    <property type="match status" value="1"/>
</dbReference>
<comment type="caution">
    <text evidence="3">The sequence shown here is derived from an EMBL/GenBank/DDBJ whole genome shotgun (WGS) entry which is preliminary data.</text>
</comment>
<name>A0A9W9LK94_9EURO</name>
<dbReference type="Proteomes" id="UP001149163">
    <property type="component" value="Unassembled WGS sequence"/>
</dbReference>
<dbReference type="InterPro" id="IPR055420">
    <property type="entry name" value="IgD3_Trs65"/>
</dbReference>
<dbReference type="AlphaFoldDB" id="A0A9W9LK94"/>
<keyword evidence="4" id="KW-1185">Reference proteome</keyword>
<feature type="region of interest" description="Disordered" evidence="1">
    <location>
        <begin position="468"/>
        <end position="487"/>
    </location>
</feature>
<evidence type="ECO:0000313" key="3">
    <source>
        <dbReference type="EMBL" id="KAJ5160383.1"/>
    </source>
</evidence>
<dbReference type="EMBL" id="JAPQKN010000004">
    <property type="protein sequence ID" value="KAJ5160383.1"/>
    <property type="molecule type" value="Genomic_DNA"/>
</dbReference>
<evidence type="ECO:0000256" key="1">
    <source>
        <dbReference type="SAM" id="MobiDB-lite"/>
    </source>
</evidence>
<dbReference type="GO" id="GO:0006891">
    <property type="term" value="P:intra-Golgi vesicle-mediated transport"/>
    <property type="evidence" value="ECO:0007669"/>
    <property type="project" value="InterPro"/>
</dbReference>
<sequence length="579" mass="63555">MPGLEIPGELLRHAVLDTIVPHAPGIDIESALTSALEDGADDLPSVLSSIPQRSLLFFDEFLPTRIVLRLSDCTDTILKHYLPRLEVRLDVFAVDPAETVADSPTPTREVIFSGIVSTDEEPLVIFNEFEGEDGTGNHVYLIWNMETFLKRPRTRIQNPSLLFIASASLNPSETGRQEDPEDDYLPPLVPASTNMLQPLSGDKALVHKEPFLPASRLLRVVPTTYDEDPIYNIQQQHGHPFRVVPAASARIRYSRLNSYSGLPTTVASLDFEVTPFLTCEVSFDRADMDLSEGTIEPLSDVPGLTLPLTCRPRDDVTLVYKLTPEYGPETNPSSTAMMSLLDISLGAVILLSDDCKPRISMQWRTNVDFSLALNPTFGGPSPALQRSNRPTSLSMPQGHSQAGPTPTNRSSLRERAYSVTDVGVTISFSGPSRVQVGSPFSWDVFIVNRSNIPRKFALIAIPRRKRVDPRGHMARPSSSSISSRKQDHVAEAVTDDNIVHAMQKSVAGQEAELISLSTDIRVGPLLPGTCHSTELKLLPLATGSLHLEAVRLVDVNTNETTDIRDLPDILADDQPRISA</sequence>
<dbReference type="InterPro" id="IPR024662">
    <property type="entry name" value="Trs65"/>
</dbReference>
<proteinExistence type="predicted"/>
<reference evidence="3" key="2">
    <citation type="journal article" date="2023" name="IMA Fungus">
        <title>Comparative genomic study of the Penicillium genus elucidates a diverse pangenome and 15 lateral gene transfer events.</title>
        <authorList>
            <person name="Petersen C."/>
            <person name="Sorensen T."/>
            <person name="Nielsen M.R."/>
            <person name="Sondergaard T.E."/>
            <person name="Sorensen J.L."/>
            <person name="Fitzpatrick D.A."/>
            <person name="Frisvad J.C."/>
            <person name="Nielsen K.L."/>
        </authorList>
    </citation>
    <scope>NUCLEOTIDE SEQUENCE</scope>
    <source>
        <strain evidence="3">IBT 26290</strain>
    </source>
</reference>
<feature type="compositionally biased region" description="Polar residues" evidence="1">
    <location>
        <begin position="384"/>
        <end position="410"/>
    </location>
</feature>
<dbReference type="PANTHER" id="PTHR28159">
    <property type="entry name" value="TRAFFICKING PROTEIN PARTICLE COMPLEX II-SPECIFIC SUBUNIT 65"/>
    <property type="match status" value="1"/>
</dbReference>
<accession>A0A9W9LK94</accession>
<dbReference type="GeneID" id="81428688"/>
<dbReference type="GO" id="GO:1990071">
    <property type="term" value="C:TRAPPII protein complex"/>
    <property type="evidence" value="ECO:0007669"/>
    <property type="project" value="InterPro"/>
</dbReference>
<evidence type="ECO:0000259" key="2">
    <source>
        <dbReference type="Pfam" id="PF12735"/>
    </source>
</evidence>
<feature type="region of interest" description="Disordered" evidence="1">
    <location>
        <begin position="379"/>
        <end position="412"/>
    </location>
</feature>
<feature type="domain" description="Trafficking protein particle complex II-specific subunit 65 IgD3" evidence="2">
    <location>
        <begin position="406"/>
        <end position="570"/>
    </location>
</feature>
<gene>
    <name evidence="3" type="ORF">N7482_007387</name>
</gene>
<dbReference type="Pfam" id="PF12735">
    <property type="entry name" value="IgD3_Trs65"/>
    <property type="match status" value="1"/>
</dbReference>
<dbReference type="RefSeq" id="XP_056541941.1">
    <property type="nucleotide sequence ID" value="XM_056689512.1"/>
</dbReference>
<dbReference type="OrthoDB" id="5345392at2759"/>
<reference evidence="3" key="1">
    <citation type="submission" date="2022-11" db="EMBL/GenBank/DDBJ databases">
        <authorList>
            <person name="Petersen C."/>
        </authorList>
    </citation>
    <scope>NUCLEOTIDE SEQUENCE</scope>
    <source>
        <strain evidence="3">IBT 26290</strain>
    </source>
</reference>
<organism evidence="3 4">
    <name type="scientific">Penicillium canariense</name>
    <dbReference type="NCBI Taxonomy" id="189055"/>
    <lineage>
        <taxon>Eukaryota</taxon>
        <taxon>Fungi</taxon>
        <taxon>Dikarya</taxon>
        <taxon>Ascomycota</taxon>
        <taxon>Pezizomycotina</taxon>
        <taxon>Eurotiomycetes</taxon>
        <taxon>Eurotiomycetidae</taxon>
        <taxon>Eurotiales</taxon>
        <taxon>Aspergillaceae</taxon>
        <taxon>Penicillium</taxon>
    </lineage>
</organism>